<dbReference type="Proteomes" id="UP000054241">
    <property type="component" value="Unassembled WGS sequence"/>
</dbReference>
<accession>A0A101NEL9</accession>
<sequence>MPLPQPAAAHAMGQLIHGEASAGGTAQIDTGVGHVDLDEPVQQAVGVIASTASRTTITRRE</sequence>
<proteinExistence type="predicted"/>
<name>A0A101NEL9_9ACTN</name>
<keyword evidence="2" id="KW-1185">Reference proteome</keyword>
<protein>
    <submittedName>
        <fullName evidence="1">Uncharacterized protein</fullName>
    </submittedName>
</protein>
<evidence type="ECO:0000313" key="1">
    <source>
        <dbReference type="EMBL" id="KUM91714.1"/>
    </source>
</evidence>
<dbReference type="AlphaFoldDB" id="A0A101NEL9"/>
<organism evidence="1 2">
    <name type="scientific">Streptomyces cellostaticus</name>
    <dbReference type="NCBI Taxonomy" id="67285"/>
    <lineage>
        <taxon>Bacteria</taxon>
        <taxon>Bacillati</taxon>
        <taxon>Actinomycetota</taxon>
        <taxon>Actinomycetes</taxon>
        <taxon>Kitasatosporales</taxon>
        <taxon>Streptomycetaceae</taxon>
        <taxon>Streptomyces</taxon>
    </lineage>
</organism>
<comment type="caution">
    <text evidence="1">The sequence shown here is derived from an EMBL/GenBank/DDBJ whole genome shotgun (WGS) entry which is preliminary data.</text>
</comment>
<gene>
    <name evidence="1" type="ORF">AQI88_35440</name>
</gene>
<evidence type="ECO:0000313" key="2">
    <source>
        <dbReference type="Proteomes" id="UP000054241"/>
    </source>
</evidence>
<dbReference type="EMBL" id="LMWL01000069">
    <property type="protein sequence ID" value="KUM91714.1"/>
    <property type="molecule type" value="Genomic_DNA"/>
</dbReference>
<reference evidence="1 2" key="1">
    <citation type="submission" date="2015-10" db="EMBL/GenBank/DDBJ databases">
        <title>Draft genome sequence of Streptomyces cellostaticus DSM 40189, type strain for the species Streptomyces cellostaticus.</title>
        <authorList>
            <person name="Ruckert C."/>
            <person name="Winkler A."/>
            <person name="Kalinowski J."/>
            <person name="Kampfer P."/>
            <person name="Glaeser S."/>
        </authorList>
    </citation>
    <scope>NUCLEOTIDE SEQUENCE [LARGE SCALE GENOMIC DNA]</scope>
    <source>
        <strain evidence="1 2">DSM 40189</strain>
    </source>
</reference>